<accession>A0ACC1RZ31</accession>
<organism evidence="1 2">
    <name type="scientific">Fusarium decemcellulare</name>
    <dbReference type="NCBI Taxonomy" id="57161"/>
    <lineage>
        <taxon>Eukaryota</taxon>
        <taxon>Fungi</taxon>
        <taxon>Dikarya</taxon>
        <taxon>Ascomycota</taxon>
        <taxon>Pezizomycotina</taxon>
        <taxon>Sordariomycetes</taxon>
        <taxon>Hypocreomycetidae</taxon>
        <taxon>Hypocreales</taxon>
        <taxon>Nectriaceae</taxon>
        <taxon>Fusarium</taxon>
        <taxon>Fusarium decemcellulare species complex</taxon>
    </lineage>
</organism>
<dbReference type="EMBL" id="JANRMS010001385">
    <property type="protein sequence ID" value="KAJ3528629.1"/>
    <property type="molecule type" value="Genomic_DNA"/>
</dbReference>
<name>A0ACC1RZ31_9HYPO</name>
<evidence type="ECO:0000313" key="2">
    <source>
        <dbReference type="Proteomes" id="UP001148629"/>
    </source>
</evidence>
<protein>
    <submittedName>
        <fullName evidence="1">Uncharacterized protein</fullName>
    </submittedName>
</protein>
<dbReference type="Proteomes" id="UP001148629">
    <property type="component" value="Unassembled WGS sequence"/>
</dbReference>
<reference evidence="1" key="1">
    <citation type="submission" date="2022-08" db="EMBL/GenBank/DDBJ databases">
        <title>Genome Sequence of Fusarium decemcellulare.</title>
        <authorList>
            <person name="Buettner E."/>
        </authorList>
    </citation>
    <scope>NUCLEOTIDE SEQUENCE</scope>
    <source>
        <strain evidence="1">Babe19</strain>
    </source>
</reference>
<keyword evidence="2" id="KW-1185">Reference proteome</keyword>
<comment type="caution">
    <text evidence="1">The sequence shown here is derived from an EMBL/GenBank/DDBJ whole genome shotgun (WGS) entry which is preliminary data.</text>
</comment>
<sequence length="224" mass="25334">MEDTGRMTFTLRRNHRARMRVAEWARDMFYGGTMTIVHRNHILATTVFDGWTQENFHVRSSTLMILPPGSEETQVGYSFANVTNMKWVSQLVVQMYRKTGLIDVRNAQAGENTDPKTRQRRASTFILTPYAVQKNAYDLILEQMDAAKIPKTLSNVLTTISFDQSGKRVKKNAENEHQVPMDEVDFLCPHTIPSITTTAFLSKEAGAFGIPDDTARMMNPAACP</sequence>
<proteinExistence type="predicted"/>
<gene>
    <name evidence="1" type="ORF">NM208_g10114</name>
</gene>
<evidence type="ECO:0000313" key="1">
    <source>
        <dbReference type="EMBL" id="KAJ3528629.1"/>
    </source>
</evidence>